<dbReference type="PANTHER" id="PTHR38459">
    <property type="entry name" value="PROPHAGE BACTOPRENOL-LINKED GLUCOSE TRANSLOCASE HOMOLOG"/>
    <property type="match status" value="1"/>
</dbReference>
<feature type="domain" description="GtrA/DPMS transmembrane" evidence="7">
    <location>
        <begin position="6"/>
        <end position="115"/>
    </location>
</feature>
<name>A0A0W8I8P1_9MICO</name>
<organism evidence="8 9">
    <name type="scientific">Serinicoccus chungangensis</name>
    <dbReference type="NCBI Taxonomy" id="767452"/>
    <lineage>
        <taxon>Bacteria</taxon>
        <taxon>Bacillati</taxon>
        <taxon>Actinomycetota</taxon>
        <taxon>Actinomycetes</taxon>
        <taxon>Micrococcales</taxon>
        <taxon>Ornithinimicrobiaceae</taxon>
        <taxon>Serinicoccus</taxon>
    </lineage>
</organism>
<evidence type="ECO:0000256" key="4">
    <source>
        <dbReference type="ARBA" id="ARBA00022989"/>
    </source>
</evidence>
<evidence type="ECO:0000313" key="8">
    <source>
        <dbReference type="EMBL" id="KUG55685.1"/>
    </source>
</evidence>
<evidence type="ECO:0000313" key="9">
    <source>
        <dbReference type="Proteomes" id="UP000054837"/>
    </source>
</evidence>
<feature type="transmembrane region" description="Helical" evidence="6">
    <location>
        <begin position="65"/>
        <end position="89"/>
    </location>
</feature>
<evidence type="ECO:0000256" key="2">
    <source>
        <dbReference type="ARBA" id="ARBA00009399"/>
    </source>
</evidence>
<evidence type="ECO:0000256" key="3">
    <source>
        <dbReference type="ARBA" id="ARBA00022692"/>
    </source>
</evidence>
<evidence type="ECO:0000259" key="7">
    <source>
        <dbReference type="Pfam" id="PF04138"/>
    </source>
</evidence>
<comment type="similarity">
    <text evidence="2">Belongs to the GtrA family.</text>
</comment>
<evidence type="ECO:0000256" key="5">
    <source>
        <dbReference type="ARBA" id="ARBA00023136"/>
    </source>
</evidence>
<comment type="subcellular location">
    <subcellularLocation>
        <location evidence="1">Membrane</location>
        <topology evidence="1">Multi-pass membrane protein</topology>
    </subcellularLocation>
</comment>
<evidence type="ECO:0000256" key="6">
    <source>
        <dbReference type="SAM" id="Phobius"/>
    </source>
</evidence>
<sequence length="127" mass="13836">MRSLLRFVVVGVANTAVYYLLYRLLLLGMPYVAAHLLAWSGAVVFSFLANSLFTFGVRPTWRRFLAYPATTLVNLAFTTVGSVLLVEAVGLDERYATLVMGVAAVPVTFLLTRTVLTAGREPAPPRG</sequence>
<dbReference type="GO" id="GO:0000271">
    <property type="term" value="P:polysaccharide biosynthetic process"/>
    <property type="evidence" value="ECO:0007669"/>
    <property type="project" value="InterPro"/>
</dbReference>
<evidence type="ECO:0000256" key="1">
    <source>
        <dbReference type="ARBA" id="ARBA00004141"/>
    </source>
</evidence>
<proteinExistence type="inferred from homology"/>
<accession>A0A0W8I8P1</accession>
<dbReference type="AlphaFoldDB" id="A0A0W8I8P1"/>
<keyword evidence="5 6" id="KW-0472">Membrane</keyword>
<protein>
    <submittedName>
        <fullName evidence="8">Polysaccharide synthesis protein GtrA</fullName>
    </submittedName>
</protein>
<dbReference type="RefSeq" id="WP_058890793.1">
    <property type="nucleotide sequence ID" value="NZ_LQBL01000022.1"/>
</dbReference>
<feature type="transmembrane region" description="Helical" evidence="6">
    <location>
        <begin position="31"/>
        <end position="53"/>
    </location>
</feature>
<comment type="caution">
    <text evidence="8">The sequence shown here is derived from an EMBL/GenBank/DDBJ whole genome shotgun (WGS) entry which is preliminary data.</text>
</comment>
<dbReference type="Pfam" id="PF04138">
    <property type="entry name" value="GtrA_DPMS_TM"/>
    <property type="match status" value="1"/>
</dbReference>
<dbReference type="STRING" id="767452.AVL62_05160"/>
<feature type="transmembrane region" description="Helical" evidence="6">
    <location>
        <begin position="95"/>
        <end position="116"/>
    </location>
</feature>
<dbReference type="InterPro" id="IPR007267">
    <property type="entry name" value="GtrA_DPMS_TM"/>
</dbReference>
<dbReference type="OrthoDB" id="2666802at2"/>
<dbReference type="PANTHER" id="PTHR38459:SF1">
    <property type="entry name" value="PROPHAGE BACTOPRENOL-LINKED GLUCOSE TRANSLOCASE HOMOLOG"/>
    <property type="match status" value="1"/>
</dbReference>
<dbReference type="GO" id="GO:0005886">
    <property type="term" value="C:plasma membrane"/>
    <property type="evidence" value="ECO:0007669"/>
    <property type="project" value="TreeGrafter"/>
</dbReference>
<dbReference type="Proteomes" id="UP000054837">
    <property type="component" value="Unassembled WGS sequence"/>
</dbReference>
<feature type="transmembrane region" description="Helical" evidence="6">
    <location>
        <begin position="7"/>
        <end position="25"/>
    </location>
</feature>
<dbReference type="InterPro" id="IPR051401">
    <property type="entry name" value="GtrA_CellWall_Glycosyl"/>
</dbReference>
<keyword evidence="3 6" id="KW-0812">Transmembrane</keyword>
<keyword evidence="9" id="KW-1185">Reference proteome</keyword>
<reference evidence="8 9" key="1">
    <citation type="submission" date="2015-12" db="EMBL/GenBank/DDBJ databases">
        <title>Serinicoccus chungangenesis strain CD08_5 genome sequencing and assembly.</title>
        <authorList>
            <person name="Chander A.M."/>
            <person name="Kaur G."/>
            <person name="Nair G.R."/>
            <person name="Dhawan D.K."/>
            <person name="Kochhar R.K."/>
            <person name="Mayilraj S."/>
            <person name="Bhadada S.K."/>
        </authorList>
    </citation>
    <scope>NUCLEOTIDE SEQUENCE [LARGE SCALE GENOMIC DNA]</scope>
    <source>
        <strain evidence="8 9">CD08_5</strain>
    </source>
</reference>
<gene>
    <name evidence="8" type="ORF">AVL62_05160</name>
</gene>
<dbReference type="EMBL" id="LQBL01000022">
    <property type="protein sequence ID" value="KUG55685.1"/>
    <property type="molecule type" value="Genomic_DNA"/>
</dbReference>
<keyword evidence="4 6" id="KW-1133">Transmembrane helix</keyword>